<feature type="region of interest" description="Disordered" evidence="1">
    <location>
        <begin position="1"/>
        <end position="135"/>
    </location>
</feature>
<dbReference type="AlphaFoldDB" id="A0A9J6GK51"/>
<gene>
    <name evidence="2" type="ORF">HPB48_004434</name>
</gene>
<keyword evidence="3" id="KW-1185">Reference proteome</keyword>
<evidence type="ECO:0008006" key="4">
    <source>
        <dbReference type="Google" id="ProtNLM"/>
    </source>
</evidence>
<accession>A0A9J6GK51</accession>
<sequence>MAPGKMAPSTMAPASRPAARPSRKDDFLAQKFREAHTSQAKSRSKSKSRPDGLTWADVTSGKEHRKRSKSSRRSASGRRSVSKNRWEPVSKSDVTARPAPVKPEPQSVAKTTGREPGRNEERGGGESNRTEQCKAETREMKAMIKIIRASTGELINAGTVRAKTPGQAEEAAIGLAMGVPGIKTILSDSKTAIKKASRTSDGSPTRPTITVKWFPAHVGDRPNAVNRNEEADAAARELIRCREGSMAPRTEDKTNTRPKP</sequence>
<proteinExistence type="predicted"/>
<dbReference type="Proteomes" id="UP000821853">
    <property type="component" value="Unassembled WGS sequence"/>
</dbReference>
<dbReference type="SUPFAM" id="SSF53098">
    <property type="entry name" value="Ribonuclease H-like"/>
    <property type="match status" value="1"/>
</dbReference>
<evidence type="ECO:0000313" key="2">
    <source>
        <dbReference type="EMBL" id="KAH9378854.1"/>
    </source>
</evidence>
<organism evidence="2 3">
    <name type="scientific">Haemaphysalis longicornis</name>
    <name type="common">Bush tick</name>
    <dbReference type="NCBI Taxonomy" id="44386"/>
    <lineage>
        <taxon>Eukaryota</taxon>
        <taxon>Metazoa</taxon>
        <taxon>Ecdysozoa</taxon>
        <taxon>Arthropoda</taxon>
        <taxon>Chelicerata</taxon>
        <taxon>Arachnida</taxon>
        <taxon>Acari</taxon>
        <taxon>Parasitiformes</taxon>
        <taxon>Ixodida</taxon>
        <taxon>Ixodoidea</taxon>
        <taxon>Ixodidae</taxon>
        <taxon>Haemaphysalinae</taxon>
        <taxon>Haemaphysalis</taxon>
    </lineage>
</organism>
<protein>
    <recommendedName>
        <fullName evidence="4">RNase H type-1 domain-containing protein</fullName>
    </recommendedName>
</protein>
<dbReference type="EMBL" id="JABSTR010000009">
    <property type="protein sequence ID" value="KAH9378854.1"/>
    <property type="molecule type" value="Genomic_DNA"/>
</dbReference>
<name>A0A9J6GK51_HAELO</name>
<feature type="compositionally biased region" description="Basic and acidic residues" evidence="1">
    <location>
        <begin position="22"/>
        <end position="36"/>
    </location>
</feature>
<evidence type="ECO:0000313" key="3">
    <source>
        <dbReference type="Proteomes" id="UP000821853"/>
    </source>
</evidence>
<feature type="compositionally biased region" description="Low complexity" evidence="1">
    <location>
        <begin position="1"/>
        <end position="20"/>
    </location>
</feature>
<feature type="region of interest" description="Disordered" evidence="1">
    <location>
        <begin position="240"/>
        <end position="260"/>
    </location>
</feature>
<feature type="compositionally biased region" description="Basic residues" evidence="1">
    <location>
        <begin position="63"/>
        <end position="82"/>
    </location>
</feature>
<evidence type="ECO:0000256" key="1">
    <source>
        <dbReference type="SAM" id="MobiDB-lite"/>
    </source>
</evidence>
<dbReference type="VEuPathDB" id="VectorBase:HLOH_053682"/>
<reference evidence="2 3" key="1">
    <citation type="journal article" date="2020" name="Cell">
        <title>Large-Scale Comparative Analyses of Tick Genomes Elucidate Their Genetic Diversity and Vector Capacities.</title>
        <authorList>
            <consortium name="Tick Genome and Microbiome Consortium (TIGMIC)"/>
            <person name="Jia N."/>
            <person name="Wang J."/>
            <person name="Shi W."/>
            <person name="Du L."/>
            <person name="Sun Y."/>
            <person name="Zhan W."/>
            <person name="Jiang J.F."/>
            <person name="Wang Q."/>
            <person name="Zhang B."/>
            <person name="Ji P."/>
            <person name="Bell-Sakyi L."/>
            <person name="Cui X.M."/>
            <person name="Yuan T.T."/>
            <person name="Jiang B.G."/>
            <person name="Yang W.F."/>
            <person name="Lam T.T."/>
            <person name="Chang Q.C."/>
            <person name="Ding S.J."/>
            <person name="Wang X.J."/>
            <person name="Zhu J.G."/>
            <person name="Ruan X.D."/>
            <person name="Zhao L."/>
            <person name="Wei J.T."/>
            <person name="Ye R.Z."/>
            <person name="Que T.C."/>
            <person name="Du C.H."/>
            <person name="Zhou Y.H."/>
            <person name="Cheng J.X."/>
            <person name="Dai P.F."/>
            <person name="Guo W.B."/>
            <person name="Han X.H."/>
            <person name="Huang E.J."/>
            <person name="Li L.F."/>
            <person name="Wei W."/>
            <person name="Gao Y.C."/>
            <person name="Liu J.Z."/>
            <person name="Shao H.Z."/>
            <person name="Wang X."/>
            <person name="Wang C.C."/>
            <person name="Yang T.C."/>
            <person name="Huo Q.B."/>
            <person name="Li W."/>
            <person name="Chen H.Y."/>
            <person name="Chen S.E."/>
            <person name="Zhou L.G."/>
            <person name="Ni X.B."/>
            <person name="Tian J.H."/>
            <person name="Sheng Y."/>
            <person name="Liu T."/>
            <person name="Pan Y.S."/>
            <person name="Xia L.Y."/>
            <person name="Li J."/>
            <person name="Zhao F."/>
            <person name="Cao W.C."/>
        </authorList>
    </citation>
    <scope>NUCLEOTIDE SEQUENCE [LARGE SCALE GENOMIC DNA]</scope>
    <source>
        <strain evidence="2">HaeL-2018</strain>
    </source>
</reference>
<comment type="caution">
    <text evidence="2">The sequence shown here is derived from an EMBL/GenBank/DDBJ whole genome shotgun (WGS) entry which is preliminary data.</text>
</comment>
<dbReference type="InterPro" id="IPR012337">
    <property type="entry name" value="RNaseH-like_sf"/>
</dbReference>
<feature type="compositionally biased region" description="Basic and acidic residues" evidence="1">
    <location>
        <begin position="112"/>
        <end position="135"/>
    </location>
</feature>